<comment type="caution">
    <text evidence="2">The sequence shown here is derived from an EMBL/GenBank/DDBJ whole genome shotgun (WGS) entry which is preliminary data.</text>
</comment>
<feature type="signal peptide" evidence="1">
    <location>
        <begin position="1"/>
        <end position="22"/>
    </location>
</feature>
<accession>A0ABV0C525</accession>
<organism evidence="2 3">
    <name type="scientific">Sphingobacterium kitahiroshimense</name>
    <dbReference type="NCBI Taxonomy" id="470446"/>
    <lineage>
        <taxon>Bacteria</taxon>
        <taxon>Pseudomonadati</taxon>
        <taxon>Bacteroidota</taxon>
        <taxon>Sphingobacteriia</taxon>
        <taxon>Sphingobacteriales</taxon>
        <taxon>Sphingobacteriaceae</taxon>
        <taxon>Sphingobacterium</taxon>
    </lineage>
</organism>
<dbReference type="RefSeq" id="WP_183913614.1">
    <property type="nucleotide sequence ID" value="NZ_JBDJLH010000013.1"/>
</dbReference>
<proteinExistence type="predicted"/>
<evidence type="ECO:0000313" key="3">
    <source>
        <dbReference type="Proteomes" id="UP001409291"/>
    </source>
</evidence>
<evidence type="ECO:0008006" key="4">
    <source>
        <dbReference type="Google" id="ProtNLM"/>
    </source>
</evidence>
<dbReference type="EMBL" id="JBDJNQ010000026">
    <property type="protein sequence ID" value="MEN5380752.1"/>
    <property type="molecule type" value="Genomic_DNA"/>
</dbReference>
<keyword evidence="1" id="KW-0732">Signal</keyword>
<feature type="chain" id="PRO_5046160216" description="Lipoprotein" evidence="1">
    <location>
        <begin position="23"/>
        <end position="162"/>
    </location>
</feature>
<name>A0ABV0C525_9SPHI</name>
<keyword evidence="3" id="KW-1185">Reference proteome</keyword>
<evidence type="ECO:0000313" key="2">
    <source>
        <dbReference type="EMBL" id="MEN5380752.1"/>
    </source>
</evidence>
<gene>
    <name evidence="2" type="ORF">ABE541_26050</name>
</gene>
<dbReference type="PROSITE" id="PS51257">
    <property type="entry name" value="PROKAR_LIPOPROTEIN"/>
    <property type="match status" value="1"/>
</dbReference>
<protein>
    <recommendedName>
        <fullName evidence="4">Lipoprotein</fullName>
    </recommendedName>
</protein>
<dbReference type="Proteomes" id="UP001409291">
    <property type="component" value="Unassembled WGS sequence"/>
</dbReference>
<evidence type="ECO:0000256" key="1">
    <source>
        <dbReference type="SAM" id="SignalP"/>
    </source>
</evidence>
<reference evidence="2 3" key="1">
    <citation type="submission" date="2024-04" db="EMBL/GenBank/DDBJ databases">
        <title>WGS of bacteria from Torrens River.</title>
        <authorList>
            <person name="Wyrsch E.R."/>
            <person name="Drigo B."/>
        </authorList>
    </citation>
    <scope>NUCLEOTIDE SEQUENCE [LARGE SCALE GENOMIC DNA]</scope>
    <source>
        <strain evidence="2 3">TWI391</strain>
    </source>
</reference>
<sequence length="162" mass="17390">MKTRKMLGQLLLVLIIAIGITACSKNDADELTPPTNAITSVRLVFTDSTVNEKSAGSKVDLTKVASVKIKYAVTEGNIGINVVREATLMVKGDSLKVSTFDLKTLTFKGGSKLTIYGATLYDNKDKVVGGWSKADNDAFEVTSPEGVVVMERIYGTVGLERL</sequence>